<sequence length="157" mass="16897">MSARTVLFAVLGIGAAGLGLAGAWPWLAARISNGDASAATVALGKALYARHCAACHGANLEGQRDWKSPLPSGRMPAPPHDASGHTWHHADGVLFRITREGPAAVVGGGYQSDMRGFGNIMSDEEIRAVIAFIKSTWPEREREYQAEMSRRERETTQ</sequence>
<dbReference type="PATRIC" id="fig|380.5.peg.5638"/>
<protein>
    <recommendedName>
        <fullName evidence="5">Cytochrome c domain-containing protein</fullName>
    </recommendedName>
</protein>
<dbReference type="HOGENOM" id="CLU_127672_2_0_5"/>
<dbReference type="EMBL" id="HE616899">
    <property type="protein sequence ID" value="CCF00536.1"/>
    <property type="molecule type" value="Genomic_DNA"/>
</dbReference>
<dbReference type="Pfam" id="PF00034">
    <property type="entry name" value="Cytochrom_C"/>
    <property type="match status" value="1"/>
</dbReference>
<keyword evidence="1 4" id="KW-0349">Heme</keyword>
<evidence type="ECO:0000313" key="6">
    <source>
        <dbReference type="EMBL" id="CCF00536.1"/>
    </source>
</evidence>
<dbReference type="GO" id="GO:0046872">
    <property type="term" value="F:metal ion binding"/>
    <property type="evidence" value="ECO:0007669"/>
    <property type="project" value="UniProtKB-KW"/>
</dbReference>
<name>G9AHK4_SINF1</name>
<dbReference type="InterPro" id="IPR036909">
    <property type="entry name" value="Cyt_c-like_dom_sf"/>
</dbReference>
<evidence type="ECO:0000259" key="5">
    <source>
        <dbReference type="PROSITE" id="PS51007"/>
    </source>
</evidence>
<dbReference type="Proteomes" id="UP000007735">
    <property type="component" value="Plasmid pSfHH103e"/>
</dbReference>
<dbReference type="GO" id="GO:0020037">
    <property type="term" value="F:heme binding"/>
    <property type="evidence" value="ECO:0007669"/>
    <property type="project" value="InterPro"/>
</dbReference>
<evidence type="ECO:0000256" key="2">
    <source>
        <dbReference type="ARBA" id="ARBA00022723"/>
    </source>
</evidence>
<evidence type="ECO:0000313" key="7">
    <source>
        <dbReference type="Proteomes" id="UP000007735"/>
    </source>
</evidence>
<dbReference type="RefSeq" id="WP_014332187.1">
    <property type="nucleotide sequence ID" value="NC_016815.1"/>
</dbReference>
<dbReference type="PROSITE" id="PS51007">
    <property type="entry name" value="CYTC"/>
    <property type="match status" value="1"/>
</dbReference>
<geneLocation type="plasmid" evidence="6 7">
    <name>pSfHH103e</name>
</geneLocation>
<accession>G9AHK4</accession>
<dbReference type="KEGG" id="sfh:SFHH103_06076"/>
<keyword evidence="3 4" id="KW-0408">Iron</keyword>
<proteinExistence type="predicted"/>
<dbReference type="AlphaFoldDB" id="G9AHK4"/>
<dbReference type="PANTHER" id="PTHR35008:SF4">
    <property type="entry name" value="BLL4482 PROTEIN"/>
    <property type="match status" value="1"/>
</dbReference>
<evidence type="ECO:0000256" key="3">
    <source>
        <dbReference type="ARBA" id="ARBA00023004"/>
    </source>
</evidence>
<dbReference type="Gene3D" id="1.10.760.10">
    <property type="entry name" value="Cytochrome c-like domain"/>
    <property type="match status" value="1"/>
</dbReference>
<feature type="domain" description="Cytochrome c" evidence="5">
    <location>
        <begin position="39"/>
        <end position="137"/>
    </location>
</feature>
<keyword evidence="6" id="KW-0614">Plasmid</keyword>
<reference evidence="6 7" key="1">
    <citation type="journal article" date="2012" name="J. Bacteriol.">
        <title>Genome sequence of the soybean symbiont Sinorhizobium fredii HH103.</title>
        <authorList>
            <person name="Weidner S."/>
            <person name="Becker A."/>
            <person name="Bonilla I."/>
            <person name="Jaenicke S."/>
            <person name="Lloret J."/>
            <person name="Margaret I."/>
            <person name="Puhler A."/>
            <person name="Ruiz-Sainz J.E."/>
            <person name="Schneiker-Bekel S."/>
            <person name="Szczepanowski R."/>
            <person name="Vinardell J.M."/>
            <person name="Zehner S."/>
            <person name="Gottfert M."/>
        </authorList>
    </citation>
    <scope>NUCLEOTIDE SEQUENCE [LARGE SCALE GENOMIC DNA]</scope>
    <source>
        <strain evidence="6 7">HH103</strain>
        <plasmid evidence="7">pSfHH103e</plasmid>
    </source>
</reference>
<dbReference type="SUPFAM" id="SSF46626">
    <property type="entry name" value="Cytochrome c"/>
    <property type="match status" value="1"/>
</dbReference>
<evidence type="ECO:0000256" key="4">
    <source>
        <dbReference type="PROSITE-ProRule" id="PRU00433"/>
    </source>
</evidence>
<dbReference type="PANTHER" id="PTHR35008">
    <property type="entry name" value="BLL4482 PROTEIN-RELATED"/>
    <property type="match status" value="1"/>
</dbReference>
<keyword evidence="2 4" id="KW-0479">Metal-binding</keyword>
<organism evidence="6 7">
    <name type="scientific">Sinorhizobium fredii (strain HH103)</name>
    <dbReference type="NCBI Taxonomy" id="1117943"/>
    <lineage>
        <taxon>Bacteria</taxon>
        <taxon>Pseudomonadati</taxon>
        <taxon>Pseudomonadota</taxon>
        <taxon>Alphaproteobacteria</taxon>
        <taxon>Hyphomicrobiales</taxon>
        <taxon>Rhizobiaceae</taxon>
        <taxon>Sinorhizobium/Ensifer group</taxon>
        <taxon>Sinorhizobium</taxon>
    </lineage>
</organism>
<evidence type="ECO:0000256" key="1">
    <source>
        <dbReference type="ARBA" id="ARBA00022617"/>
    </source>
</evidence>
<dbReference type="InterPro" id="IPR009056">
    <property type="entry name" value="Cyt_c-like_dom"/>
</dbReference>
<gene>
    <name evidence="6" type="ordered locus">SFHH103_06076</name>
</gene>
<dbReference type="InterPro" id="IPR051459">
    <property type="entry name" value="Cytochrome_c-type_DH"/>
</dbReference>
<dbReference type="GO" id="GO:0009055">
    <property type="term" value="F:electron transfer activity"/>
    <property type="evidence" value="ECO:0007669"/>
    <property type="project" value="InterPro"/>
</dbReference>